<evidence type="ECO:0000256" key="1">
    <source>
        <dbReference type="SAM" id="Phobius"/>
    </source>
</evidence>
<gene>
    <name evidence="2" type="ORF">JMN32_12245</name>
</gene>
<keyword evidence="1" id="KW-1133">Transmembrane helix</keyword>
<name>A0A937FYZ8_9BACT</name>
<sequence length="39" mass="4276">MSTAAIISMILIVGTVMGGFIFFLRLAMKKESERKKGAE</sequence>
<reference evidence="2" key="1">
    <citation type="submission" date="2021-01" db="EMBL/GenBank/DDBJ databases">
        <title>Fulvivirga kasyanovii gen. nov., sp nov., a novel member of the phylum Bacteroidetes isolated from seawater in a mussel farm.</title>
        <authorList>
            <person name="Zhao L.-H."/>
            <person name="Wang Z.-J."/>
        </authorList>
    </citation>
    <scope>NUCLEOTIDE SEQUENCE</scope>
    <source>
        <strain evidence="2">29W222</strain>
    </source>
</reference>
<organism evidence="2 3">
    <name type="scientific">Fulvivirga marina</name>
    <dbReference type="NCBI Taxonomy" id="2494733"/>
    <lineage>
        <taxon>Bacteria</taxon>
        <taxon>Pseudomonadati</taxon>
        <taxon>Bacteroidota</taxon>
        <taxon>Cytophagia</taxon>
        <taxon>Cytophagales</taxon>
        <taxon>Fulvivirgaceae</taxon>
        <taxon>Fulvivirga</taxon>
    </lineage>
</organism>
<keyword evidence="1" id="KW-0472">Membrane</keyword>
<feature type="transmembrane region" description="Helical" evidence="1">
    <location>
        <begin position="6"/>
        <end position="27"/>
    </location>
</feature>
<comment type="caution">
    <text evidence="2">The sequence shown here is derived from an EMBL/GenBank/DDBJ whole genome shotgun (WGS) entry which is preliminary data.</text>
</comment>
<dbReference type="EMBL" id="JAEUGD010000042">
    <property type="protein sequence ID" value="MBL6447083.1"/>
    <property type="molecule type" value="Genomic_DNA"/>
</dbReference>
<dbReference type="NCBIfam" id="NF033493">
    <property type="entry name" value="MetS_like_NSS"/>
    <property type="match status" value="1"/>
</dbReference>
<keyword evidence="3" id="KW-1185">Reference proteome</keyword>
<evidence type="ECO:0000313" key="3">
    <source>
        <dbReference type="Proteomes" id="UP000614216"/>
    </source>
</evidence>
<accession>A0A937FYZ8</accession>
<evidence type="ECO:0000313" key="2">
    <source>
        <dbReference type="EMBL" id="MBL6447083.1"/>
    </source>
</evidence>
<protein>
    <submittedName>
        <fullName evidence="2">MetS family NSS transporter small subunit</fullName>
    </submittedName>
</protein>
<keyword evidence="1" id="KW-0812">Transmembrane</keyword>
<proteinExistence type="predicted"/>
<dbReference type="AlphaFoldDB" id="A0A937FYZ8"/>
<dbReference type="RefSeq" id="WP_202856610.1">
    <property type="nucleotide sequence ID" value="NZ_JAEUGD010000042.1"/>
</dbReference>
<dbReference type="Proteomes" id="UP000614216">
    <property type="component" value="Unassembled WGS sequence"/>
</dbReference>